<sequence>MVDNNDLDNMLGDLEDNTVNLFDGTPAEDEATGNKVEIKQEEDTLIPNDLVQSQEDLTVDYTCSAPSNYAEVNAEFMPEKKPIITKYAVDSGKIIMCNASFDQPSTLIRLDVCIQTSNTESAVFCERPASQGLVEDNYANIQEPDLLNIEEDGTKLIKLSFEEITKDGSTTYSDDVCSENISGDVNTTDIPTDAASDIVTSEKVKDEVIYTKIIRKPKIMDRQVVETHDVIAKNSLEHIYENDCIIRDTNPDEANFMEIIESASSSLKKVYPSECKVDKEVVYTKVASTNVLSSSISQSNSDVEGEDEECIAEVKHTHQPDRSNRLHQEFMASADEPEVDLIENDGEILGSPSIQRSSVVASTHYLTTAVNTSILTESELQLGKIEPIWIDDKDTDHCMLCSAKFTLLLRRHHCRACGRVLCNSCCSEKKVLAFSKDAAKKCRVCGPCVNTLDKIEQLEKDNLTQAAESQSLPVESEDTSADNVIDGLHTSPEVPVVPQTLVARHVKSVLKSKSIDVAPQNDEASGSGVKRSVNFLDGIPPGQGDENEQEECLNSVLGQRKALKKLKAKGSLAARKQRELKVDEESFSLLNKSYYVLIEDYNNMVKVDKETANQLFAAGETLKIAIRRNIHAIIRFKTFEHCNDMKIINLTTKGLYAFGVDEILLVWEVKDEELGNVCVPEKILLMLEYIIEKSVINAEEELEGRNGIKLVNKRMKQFYCLKHFEEEDPNAIKGILLHPVRRHQFYNLDLPETPFFIATFVYNTEVIWAKSVPDRLLYFLGLKTGCYPTPIVNVQSRDFKFKDVVQTTILKVAIDFKHEKYNMTNIKSSKVDLMDNAVTLWLPNYAADIVKSLVGTNRNMIIVGLDFNHDADSHLVCQHNNEGHFTTTIFTRPGHSRNNTGATFIIFDGALKTTNKLIQRSVVEDGVVIRLNSDMMALLVTAMENCRDYEIADELMKVNIKWFSPTDVNGQEEENICDTLVSPIDNLFLGDRYQYGLDYNRLVKSQNLIPSATEWALRLGAIYNIADGKLKPPVSLRIIEMTEMIVSRMALTVAPFISILISNNIDRITFRLRIEPENNVVYTAEKWPFLIDEFAVWNLTVDDQIVPFFYQLVNHAPMGLHVEVHMPIVSTKPMPEFLNEE</sequence>
<organism evidence="1 2">
    <name type="scientific">Rhabditophanes sp. KR3021</name>
    <dbReference type="NCBI Taxonomy" id="114890"/>
    <lineage>
        <taxon>Eukaryota</taxon>
        <taxon>Metazoa</taxon>
        <taxon>Ecdysozoa</taxon>
        <taxon>Nematoda</taxon>
        <taxon>Chromadorea</taxon>
        <taxon>Rhabditida</taxon>
        <taxon>Tylenchina</taxon>
        <taxon>Panagrolaimomorpha</taxon>
        <taxon>Strongyloidoidea</taxon>
        <taxon>Alloionematidae</taxon>
        <taxon>Rhabditophanes</taxon>
    </lineage>
</organism>
<protein>
    <submittedName>
        <fullName evidence="2">FYVE-type domain-containing protein</fullName>
    </submittedName>
</protein>
<dbReference type="WBParaSite" id="RSKR_0000759400.1">
    <property type="protein sequence ID" value="RSKR_0000759400.1"/>
    <property type="gene ID" value="RSKR_0000759400"/>
</dbReference>
<proteinExistence type="predicted"/>
<evidence type="ECO:0000313" key="2">
    <source>
        <dbReference type="WBParaSite" id="RSKR_0000759400.1"/>
    </source>
</evidence>
<accession>A0AC35U565</accession>
<name>A0AC35U565_9BILA</name>
<reference evidence="2" key="1">
    <citation type="submission" date="2016-11" db="UniProtKB">
        <authorList>
            <consortium name="WormBaseParasite"/>
        </authorList>
    </citation>
    <scope>IDENTIFICATION</scope>
    <source>
        <strain evidence="2">KR3021</strain>
    </source>
</reference>
<dbReference type="Proteomes" id="UP000095286">
    <property type="component" value="Unplaced"/>
</dbReference>
<evidence type="ECO:0000313" key="1">
    <source>
        <dbReference type="Proteomes" id="UP000095286"/>
    </source>
</evidence>